<keyword evidence="2" id="KW-1185">Reference proteome</keyword>
<name>A0A7X0IKH9_9ACTN</name>
<sequence>MNEFTTARTYNQHHVPRPYTPGRRRLSIYVAWSYPAEAGRNTAELDNRFSTMTEVRRVTWPAYEDGRWSDPLRFQQGISGGLELFFWGWLPFQQFVQETTGHPVPVYQRVDQAGFHTPLDERVLADTDTLFVWGLDHMITGQDAASEEIEAVRDFLTREGTCLALGPHHDVGASDDMAVRDMEYRHHGDALVPRQQRFGRYTRSLMAGLGVPVENRYGLRPAVRDGNKIAPLSIARDLDTKGWLEGVTSFNFHQHLPHYAVLTEAPDVVRVLGRQPIDTARPHPFTEAGNSEFNMFLWIPPRDDRAGDVIMADSTIFSTLFGADDSLRAFWGNLASAK</sequence>
<dbReference type="Proteomes" id="UP000555564">
    <property type="component" value="Unassembled WGS sequence"/>
</dbReference>
<proteinExistence type="predicted"/>
<organism evidence="1 2">
    <name type="scientific">Sphaerisporangium rubeum</name>
    <dbReference type="NCBI Taxonomy" id="321317"/>
    <lineage>
        <taxon>Bacteria</taxon>
        <taxon>Bacillati</taxon>
        <taxon>Actinomycetota</taxon>
        <taxon>Actinomycetes</taxon>
        <taxon>Streptosporangiales</taxon>
        <taxon>Streptosporangiaceae</taxon>
        <taxon>Sphaerisporangium</taxon>
    </lineage>
</organism>
<reference evidence="1 2" key="1">
    <citation type="submission" date="2020-08" db="EMBL/GenBank/DDBJ databases">
        <title>Sequencing the genomes of 1000 actinobacteria strains.</title>
        <authorList>
            <person name="Klenk H.-P."/>
        </authorList>
    </citation>
    <scope>NUCLEOTIDE SEQUENCE [LARGE SCALE GENOMIC DNA]</scope>
    <source>
        <strain evidence="1 2">DSM 44936</strain>
    </source>
</reference>
<dbReference type="RefSeq" id="WP_184987196.1">
    <property type="nucleotide sequence ID" value="NZ_BAAALO010000006.1"/>
</dbReference>
<accession>A0A7X0IKH9</accession>
<gene>
    <name evidence="1" type="ORF">BJ992_006307</name>
</gene>
<protein>
    <submittedName>
        <fullName evidence="1">Uncharacterized protein</fullName>
    </submittedName>
</protein>
<dbReference type="AlphaFoldDB" id="A0A7X0IKH9"/>
<dbReference type="EMBL" id="JACHIU010000001">
    <property type="protein sequence ID" value="MBB6476876.1"/>
    <property type="molecule type" value="Genomic_DNA"/>
</dbReference>
<evidence type="ECO:0000313" key="1">
    <source>
        <dbReference type="EMBL" id="MBB6476876.1"/>
    </source>
</evidence>
<evidence type="ECO:0000313" key="2">
    <source>
        <dbReference type="Proteomes" id="UP000555564"/>
    </source>
</evidence>
<comment type="caution">
    <text evidence="1">The sequence shown here is derived from an EMBL/GenBank/DDBJ whole genome shotgun (WGS) entry which is preliminary data.</text>
</comment>